<dbReference type="RefSeq" id="WP_126980362.1">
    <property type="nucleotide sequence ID" value="NZ_PQSP01000006.1"/>
</dbReference>
<protein>
    <submittedName>
        <fullName evidence="2">Acetyl-CoA:oxalate CoA-transferase</fullName>
        <ecNumber evidence="2">2.8.3.19</ecNumber>
    </submittedName>
</protein>
<sequence>MTTSTAASGSALAGLRVLDLSRILAGPWCTQILADLGADVIKIERPKVGDDTRQWGPPFIADENGDPTQLATYFLCCNRNKRSVAVDISTPEGQKLISELAKQSDIVVENYKVGGLKQYGLDYESLQKLNPRLIYCSITGFGQTGPYAPRAGYDLLIQASGGLMSITGQPDDAPGGGPMRTGVAVIDILTGIYASTAILAAVESRHKTGKGQYVDMALLDVSTAILANQVSAYLNAGRDSVRQGNSHPSIVPYQTFPTADGNMLLAVGNDGQFERFCGVIGKPEWAKDERFATNKARVINREVLVPMISEVTRTKATVQWVDALEGKAVPCGPVNQMSDVFKDPQVQARGLRVELPPTQVDGVTTAPVYTVASPVRLSDTPPVLSSPPPALGQHTDEVLQSIGISKDTIAQLKSQAIIG</sequence>
<dbReference type="InterPro" id="IPR050483">
    <property type="entry name" value="CoA-transferase_III_domain"/>
</dbReference>
<dbReference type="PANTHER" id="PTHR48207:SF3">
    <property type="entry name" value="SUCCINATE--HYDROXYMETHYLGLUTARATE COA-TRANSFERASE"/>
    <property type="match status" value="1"/>
</dbReference>
<keyword evidence="1 2" id="KW-0808">Transferase</keyword>
<dbReference type="Pfam" id="PF02515">
    <property type="entry name" value="CoA_transf_3"/>
    <property type="match status" value="1"/>
</dbReference>
<dbReference type="PANTHER" id="PTHR48207">
    <property type="entry name" value="SUCCINATE--HYDROXYMETHYLGLUTARATE COA-TRANSFERASE"/>
    <property type="match status" value="1"/>
</dbReference>
<dbReference type="InterPro" id="IPR044855">
    <property type="entry name" value="CoA-Trfase_III_dom3_sf"/>
</dbReference>
<keyword evidence="3" id="KW-1185">Reference proteome</keyword>
<proteinExistence type="predicted"/>
<dbReference type="Gene3D" id="3.40.50.10540">
    <property type="entry name" value="Crotonobetainyl-coa:carnitine coa-transferase, domain 1"/>
    <property type="match status" value="1"/>
</dbReference>
<gene>
    <name evidence="2" type="primary">uctC_2</name>
    <name evidence="2" type="ORF">CUZ56_02171</name>
</gene>
<reference evidence="2 3" key="1">
    <citation type="submission" date="2018-01" db="EMBL/GenBank/DDBJ databases">
        <title>Saezia sanguinis gen. nov., sp. nov., in the order Burkholderiales isolated from human blood.</title>
        <authorList>
            <person name="Medina-Pascual M.J."/>
            <person name="Valdezate S."/>
            <person name="Monzon S."/>
            <person name="Cuesta I."/>
            <person name="Carrasco G."/>
            <person name="Villalon P."/>
            <person name="Saez-Nieto J.A."/>
        </authorList>
    </citation>
    <scope>NUCLEOTIDE SEQUENCE [LARGE SCALE GENOMIC DNA]</scope>
    <source>
        <strain evidence="2 3">CNM695-12</strain>
    </source>
</reference>
<accession>A0A433SBJ0</accession>
<dbReference type="EMBL" id="PQSP01000006">
    <property type="protein sequence ID" value="RUS66093.1"/>
    <property type="molecule type" value="Genomic_DNA"/>
</dbReference>
<dbReference type="InterPro" id="IPR023606">
    <property type="entry name" value="CoA-Trfase_III_dom_1_sf"/>
</dbReference>
<dbReference type="Proteomes" id="UP000286947">
    <property type="component" value="Unassembled WGS sequence"/>
</dbReference>
<dbReference type="Gene3D" id="3.30.1540.10">
    <property type="entry name" value="formyl-coa transferase, domain 3"/>
    <property type="match status" value="1"/>
</dbReference>
<dbReference type="InterPro" id="IPR003673">
    <property type="entry name" value="CoA-Trfase_fam_III"/>
</dbReference>
<evidence type="ECO:0000313" key="3">
    <source>
        <dbReference type="Proteomes" id="UP000286947"/>
    </source>
</evidence>
<comment type="caution">
    <text evidence="2">The sequence shown here is derived from an EMBL/GenBank/DDBJ whole genome shotgun (WGS) entry which is preliminary data.</text>
</comment>
<dbReference type="GO" id="GO:0008410">
    <property type="term" value="F:CoA-transferase activity"/>
    <property type="evidence" value="ECO:0007669"/>
    <property type="project" value="TreeGrafter"/>
</dbReference>
<organism evidence="2 3">
    <name type="scientific">Saezia sanguinis</name>
    <dbReference type="NCBI Taxonomy" id="1965230"/>
    <lineage>
        <taxon>Bacteria</taxon>
        <taxon>Pseudomonadati</taxon>
        <taxon>Pseudomonadota</taxon>
        <taxon>Betaproteobacteria</taxon>
        <taxon>Burkholderiales</taxon>
        <taxon>Saeziaceae</taxon>
        <taxon>Saezia</taxon>
    </lineage>
</organism>
<evidence type="ECO:0000256" key="1">
    <source>
        <dbReference type="ARBA" id="ARBA00022679"/>
    </source>
</evidence>
<dbReference type="EC" id="2.8.3.19" evidence="2"/>
<evidence type="ECO:0000313" key="2">
    <source>
        <dbReference type="EMBL" id="RUS66093.1"/>
    </source>
</evidence>
<dbReference type="AlphaFoldDB" id="A0A433SBJ0"/>
<dbReference type="OrthoDB" id="5294844at2"/>
<name>A0A433SBJ0_9BURK</name>
<dbReference type="SUPFAM" id="SSF89796">
    <property type="entry name" value="CoA-transferase family III (CaiB/BaiF)"/>
    <property type="match status" value="1"/>
</dbReference>